<feature type="region of interest" description="Disordered" evidence="1">
    <location>
        <begin position="95"/>
        <end position="134"/>
    </location>
</feature>
<feature type="region of interest" description="Disordered" evidence="1">
    <location>
        <begin position="1"/>
        <end position="22"/>
    </location>
</feature>
<evidence type="ECO:0000313" key="2">
    <source>
        <dbReference type="EMBL" id="KJH52922.1"/>
    </source>
</evidence>
<feature type="compositionally biased region" description="Basic and acidic residues" evidence="1">
    <location>
        <begin position="96"/>
        <end position="108"/>
    </location>
</feature>
<dbReference type="STRING" id="29172.A0A0D8Y9P4"/>
<reference evidence="2 3" key="1">
    <citation type="submission" date="2013-11" db="EMBL/GenBank/DDBJ databases">
        <title>Draft genome of the bovine lungworm Dictyocaulus viviparus.</title>
        <authorList>
            <person name="Mitreva M."/>
        </authorList>
    </citation>
    <scope>NUCLEOTIDE SEQUENCE [LARGE SCALE GENOMIC DNA]</scope>
    <source>
        <strain evidence="2 3">HannoverDv2000</strain>
    </source>
</reference>
<evidence type="ECO:0000256" key="1">
    <source>
        <dbReference type="SAM" id="MobiDB-lite"/>
    </source>
</evidence>
<dbReference type="OrthoDB" id="437078at2759"/>
<dbReference type="AlphaFoldDB" id="A0A0D8Y9P4"/>
<proteinExistence type="predicted"/>
<organism evidence="2 3">
    <name type="scientific">Dictyocaulus viviparus</name>
    <name type="common">Bovine lungworm</name>
    <dbReference type="NCBI Taxonomy" id="29172"/>
    <lineage>
        <taxon>Eukaryota</taxon>
        <taxon>Metazoa</taxon>
        <taxon>Ecdysozoa</taxon>
        <taxon>Nematoda</taxon>
        <taxon>Chromadorea</taxon>
        <taxon>Rhabditida</taxon>
        <taxon>Rhabditina</taxon>
        <taxon>Rhabditomorpha</taxon>
        <taxon>Strongyloidea</taxon>
        <taxon>Metastrongylidae</taxon>
        <taxon>Dictyocaulus</taxon>
    </lineage>
</organism>
<dbReference type="Proteomes" id="UP000053766">
    <property type="component" value="Unassembled WGS sequence"/>
</dbReference>
<name>A0A0D8Y9P4_DICVI</name>
<gene>
    <name evidence="2" type="ORF">DICVIV_00791</name>
</gene>
<protein>
    <submittedName>
        <fullName evidence="2">Uncharacterized protein</fullName>
    </submittedName>
</protein>
<sequence length="211" mass="24340">MDDGDEINEFFDNESYEDEPMVEKDNELNDLIEKENKNVKKTVKCRPQPKLNEATLMGPKGIQALRDSFKSFKPDLTKDPVYMTKSRLDMPLTDEDFAKPRRSNRDEIIETENNEDNFAPTNRQSGSDDDENFYNKIRFPTSYGKNKEGSISNKSVLPLTNFSHVNCSPEMENDIIESALEARAVAMQKEFSRREEEELAMADEIMADFDI</sequence>
<evidence type="ECO:0000313" key="3">
    <source>
        <dbReference type="Proteomes" id="UP000053766"/>
    </source>
</evidence>
<feature type="compositionally biased region" description="Acidic residues" evidence="1">
    <location>
        <begin position="1"/>
        <end position="20"/>
    </location>
</feature>
<keyword evidence="3" id="KW-1185">Reference proteome</keyword>
<accession>A0A0D8Y9P4</accession>
<reference evidence="3" key="2">
    <citation type="journal article" date="2016" name="Sci. Rep.">
        <title>Dictyocaulus viviparus genome, variome and transcriptome elucidate lungworm biology and support future intervention.</title>
        <authorList>
            <person name="McNulty S.N."/>
            <person name="Strube C."/>
            <person name="Rosa B.A."/>
            <person name="Martin J.C."/>
            <person name="Tyagi R."/>
            <person name="Choi Y.J."/>
            <person name="Wang Q."/>
            <person name="Hallsworth Pepin K."/>
            <person name="Zhang X."/>
            <person name="Ozersky P."/>
            <person name="Wilson R.K."/>
            <person name="Sternberg P.W."/>
            <person name="Gasser R.B."/>
            <person name="Mitreva M."/>
        </authorList>
    </citation>
    <scope>NUCLEOTIDE SEQUENCE [LARGE SCALE GENOMIC DNA]</scope>
    <source>
        <strain evidence="3">HannoverDv2000</strain>
    </source>
</reference>
<dbReference type="EMBL" id="KN716157">
    <property type="protein sequence ID" value="KJH52922.1"/>
    <property type="molecule type" value="Genomic_DNA"/>
</dbReference>